<evidence type="ECO:0000256" key="14">
    <source>
        <dbReference type="ARBA" id="ARBA00022989"/>
    </source>
</evidence>
<evidence type="ECO:0000256" key="17">
    <source>
        <dbReference type="ARBA" id="ARBA00023014"/>
    </source>
</evidence>
<keyword evidence="18" id="KW-0472">Membrane</keyword>
<dbReference type="EC" id="2.7.13.3" evidence="5"/>
<evidence type="ECO:0000256" key="18">
    <source>
        <dbReference type="ARBA" id="ARBA00023136"/>
    </source>
</evidence>
<evidence type="ECO:0000256" key="2">
    <source>
        <dbReference type="ARBA" id="ARBA00001966"/>
    </source>
</evidence>
<evidence type="ECO:0000256" key="8">
    <source>
        <dbReference type="ARBA" id="ARBA00022485"/>
    </source>
</evidence>
<comment type="cofactor">
    <cofactor evidence="2">
        <name>[4Fe-4S] cluster</name>
        <dbReference type="ChEBI" id="CHEBI:49883"/>
    </cofactor>
</comment>
<comment type="catalytic activity">
    <reaction evidence="1">
        <text>ATP + protein L-histidine = ADP + protein N-phospho-L-histidine.</text>
        <dbReference type="EC" id="2.7.13.3"/>
    </reaction>
</comment>
<keyword evidence="10" id="KW-0808">Transferase</keyword>
<dbReference type="SMART" id="SM00387">
    <property type="entry name" value="HATPase_c"/>
    <property type="match status" value="1"/>
</dbReference>
<gene>
    <name evidence="23" type="ORF">HEK616_47600</name>
</gene>
<evidence type="ECO:0000256" key="5">
    <source>
        <dbReference type="ARBA" id="ARBA00012438"/>
    </source>
</evidence>
<evidence type="ECO:0000256" key="19">
    <source>
        <dbReference type="ARBA" id="ARBA00024827"/>
    </source>
</evidence>
<keyword evidence="13 23" id="KW-0418">Kinase</keyword>
<dbReference type="Gene3D" id="1.20.5.1930">
    <property type="match status" value="1"/>
</dbReference>
<keyword evidence="12" id="KW-0479">Metal-binding</keyword>
<dbReference type="InterPro" id="IPR003594">
    <property type="entry name" value="HATPase_dom"/>
</dbReference>
<keyword evidence="14" id="KW-1133">Transmembrane helix</keyword>
<evidence type="ECO:0000256" key="1">
    <source>
        <dbReference type="ARBA" id="ARBA00000085"/>
    </source>
</evidence>
<dbReference type="InterPro" id="IPR011712">
    <property type="entry name" value="Sig_transdc_His_kin_sub3_dim/P"/>
</dbReference>
<keyword evidence="7" id="KW-1003">Cell membrane</keyword>
<evidence type="ECO:0000256" key="16">
    <source>
        <dbReference type="ARBA" id="ARBA00023012"/>
    </source>
</evidence>
<comment type="function">
    <text evidence="19">Member of the two-component regulatory system NreB/NreC involved in the control of dissimilatory nitrate/nitrite reduction in response to oxygen. NreB functions as a direct oxygen sensor histidine kinase which is autophosphorylated, in the absence of oxygen, probably at the conserved histidine residue, and transfers its phosphate group probably to a conserved aspartate residue of NreC. NreB/NreC activates the expression of the nitrate (narGHJI) and nitrite (nir) reductase operons, as well as the putative nitrate transporter gene narT.</text>
</comment>
<evidence type="ECO:0000256" key="3">
    <source>
        <dbReference type="ARBA" id="ARBA00004496"/>
    </source>
</evidence>
<evidence type="ECO:0000313" key="23">
    <source>
        <dbReference type="EMBL" id="BDM71273.1"/>
    </source>
</evidence>
<dbReference type="Pfam" id="PF02518">
    <property type="entry name" value="HATPase_c"/>
    <property type="match status" value="1"/>
</dbReference>
<evidence type="ECO:0000256" key="6">
    <source>
        <dbReference type="ARBA" id="ARBA00017322"/>
    </source>
</evidence>
<evidence type="ECO:0000256" key="9">
    <source>
        <dbReference type="ARBA" id="ARBA00022490"/>
    </source>
</evidence>
<evidence type="ECO:0000256" key="20">
    <source>
        <dbReference type="ARBA" id="ARBA00030800"/>
    </source>
</evidence>
<dbReference type="GO" id="GO:0016301">
    <property type="term" value="F:kinase activity"/>
    <property type="evidence" value="ECO:0007669"/>
    <property type="project" value="UniProtKB-KW"/>
</dbReference>
<organism evidence="23 24">
    <name type="scientific">Streptomyces nigrescens</name>
    <dbReference type="NCBI Taxonomy" id="1920"/>
    <lineage>
        <taxon>Bacteria</taxon>
        <taxon>Bacillati</taxon>
        <taxon>Actinomycetota</taxon>
        <taxon>Actinomycetes</taxon>
        <taxon>Kitasatosporales</taxon>
        <taxon>Streptomycetaceae</taxon>
        <taxon>Streptomyces</taxon>
    </lineage>
</organism>
<evidence type="ECO:0000256" key="21">
    <source>
        <dbReference type="SAM" id="MobiDB-lite"/>
    </source>
</evidence>
<evidence type="ECO:0000256" key="13">
    <source>
        <dbReference type="ARBA" id="ARBA00022777"/>
    </source>
</evidence>
<dbReference type="Proteomes" id="UP001059597">
    <property type="component" value="Chromosome"/>
</dbReference>
<comment type="subcellular location">
    <subcellularLocation>
        <location evidence="4">Cell membrane</location>
        <topology evidence="4">Multi-pass membrane protein</topology>
    </subcellularLocation>
    <subcellularLocation>
        <location evidence="3">Cytoplasm</location>
    </subcellularLocation>
</comment>
<dbReference type="InterPro" id="IPR036890">
    <property type="entry name" value="HATPase_C_sf"/>
</dbReference>
<keyword evidence="8" id="KW-0004">4Fe-4S</keyword>
<proteinExistence type="predicted"/>
<keyword evidence="17" id="KW-0411">Iron-sulfur</keyword>
<keyword evidence="11" id="KW-0812">Transmembrane</keyword>
<keyword evidence="9" id="KW-0963">Cytoplasm</keyword>
<evidence type="ECO:0000256" key="12">
    <source>
        <dbReference type="ARBA" id="ARBA00022723"/>
    </source>
</evidence>
<dbReference type="PANTHER" id="PTHR24421">
    <property type="entry name" value="NITRATE/NITRITE SENSOR PROTEIN NARX-RELATED"/>
    <property type="match status" value="1"/>
</dbReference>
<evidence type="ECO:0000313" key="24">
    <source>
        <dbReference type="Proteomes" id="UP001059597"/>
    </source>
</evidence>
<keyword evidence="16" id="KW-0902">Two-component regulatory system</keyword>
<protein>
    <recommendedName>
        <fullName evidence="6">Oxygen sensor histidine kinase NreB</fullName>
        <ecNumber evidence="5">2.7.13.3</ecNumber>
    </recommendedName>
    <alternativeName>
        <fullName evidence="20">Nitrogen regulation protein B</fullName>
    </alternativeName>
</protein>
<dbReference type="InterPro" id="IPR005467">
    <property type="entry name" value="His_kinase_dom"/>
</dbReference>
<evidence type="ECO:0000256" key="10">
    <source>
        <dbReference type="ARBA" id="ARBA00022679"/>
    </source>
</evidence>
<dbReference type="Gene3D" id="3.30.565.10">
    <property type="entry name" value="Histidine kinase-like ATPase, C-terminal domain"/>
    <property type="match status" value="1"/>
</dbReference>
<keyword evidence="24" id="KW-1185">Reference proteome</keyword>
<keyword evidence="15" id="KW-0408">Iron</keyword>
<feature type="domain" description="Histidine kinase" evidence="22">
    <location>
        <begin position="268"/>
        <end position="354"/>
    </location>
</feature>
<reference evidence="23" key="1">
    <citation type="submission" date="2022-06" db="EMBL/GenBank/DDBJ databases">
        <title>Complete genome sequence of Streptomyces nigrescens HEK616.</title>
        <authorList>
            <person name="Asamizu S."/>
            <person name="Onaka H."/>
        </authorList>
    </citation>
    <scope>NUCLEOTIDE SEQUENCE</scope>
    <source>
        <strain evidence="23">HEK616</strain>
    </source>
</reference>
<dbReference type="Pfam" id="PF07730">
    <property type="entry name" value="HisKA_3"/>
    <property type="match status" value="1"/>
</dbReference>
<sequence>MSSDLASFLEDHEDGILHAYRTALKATGHPAAEDAAKEKQLTVHSRSVISDVIGELRFSPPRGDSPPGRPHDSAPDPGTAERERGPEAVPAETLIFDLVLHKLVQHVAPHGEQTHHLEHAVRTLYRRLTDDLRAESAARYDKLLAELYDAQTAERARLARELHDRAGYWLSVAHRGMEELCSPAPGAPAPLPARAADAVEGAHSAVLEAMHSLRATTTSLRLTEPVTSLETALEAALAALSTEVTVRLQMTGDEAWAPPDVKDEIFLIVREAVRNAVVHGSPGLVVVGVQIAPHELRAHVDDDGRGFAHQVRHSTDGVGLATMQERAEALNGRCTVTSAVGRGTRVEICIPLQEQTDA</sequence>
<name>A0ABM7ZY32_STRNI</name>
<dbReference type="PROSITE" id="PS50109">
    <property type="entry name" value="HIS_KIN"/>
    <property type="match status" value="1"/>
</dbReference>
<dbReference type="PANTHER" id="PTHR24421:SF37">
    <property type="entry name" value="SENSOR HISTIDINE KINASE NARS"/>
    <property type="match status" value="1"/>
</dbReference>
<feature type="compositionally biased region" description="Basic and acidic residues" evidence="21">
    <location>
        <begin position="69"/>
        <end position="86"/>
    </location>
</feature>
<dbReference type="InterPro" id="IPR050482">
    <property type="entry name" value="Sensor_HK_TwoCompSys"/>
</dbReference>
<feature type="region of interest" description="Disordered" evidence="21">
    <location>
        <begin position="54"/>
        <end position="86"/>
    </location>
</feature>
<evidence type="ECO:0000259" key="22">
    <source>
        <dbReference type="PROSITE" id="PS50109"/>
    </source>
</evidence>
<dbReference type="PRINTS" id="PR00344">
    <property type="entry name" value="BCTRLSENSOR"/>
</dbReference>
<dbReference type="SUPFAM" id="SSF55874">
    <property type="entry name" value="ATPase domain of HSP90 chaperone/DNA topoisomerase II/histidine kinase"/>
    <property type="match status" value="1"/>
</dbReference>
<evidence type="ECO:0000256" key="11">
    <source>
        <dbReference type="ARBA" id="ARBA00022692"/>
    </source>
</evidence>
<dbReference type="EMBL" id="AP026073">
    <property type="protein sequence ID" value="BDM71273.1"/>
    <property type="molecule type" value="Genomic_DNA"/>
</dbReference>
<accession>A0ABM7ZY32</accession>
<dbReference type="InterPro" id="IPR004358">
    <property type="entry name" value="Sig_transdc_His_kin-like_C"/>
</dbReference>
<evidence type="ECO:0000256" key="4">
    <source>
        <dbReference type="ARBA" id="ARBA00004651"/>
    </source>
</evidence>
<evidence type="ECO:0000256" key="15">
    <source>
        <dbReference type="ARBA" id="ARBA00023004"/>
    </source>
</evidence>
<evidence type="ECO:0000256" key="7">
    <source>
        <dbReference type="ARBA" id="ARBA00022475"/>
    </source>
</evidence>
<dbReference type="CDD" id="cd16917">
    <property type="entry name" value="HATPase_UhpB-NarQ-NarX-like"/>
    <property type="match status" value="1"/>
</dbReference>